<evidence type="ECO:0000259" key="4">
    <source>
        <dbReference type="Pfam" id="PF17782"/>
    </source>
</evidence>
<organism evidence="5 6">
    <name type="scientific">Potamilus streckersoni</name>
    <dbReference type="NCBI Taxonomy" id="2493646"/>
    <lineage>
        <taxon>Eukaryota</taxon>
        <taxon>Metazoa</taxon>
        <taxon>Spiralia</taxon>
        <taxon>Lophotrochozoa</taxon>
        <taxon>Mollusca</taxon>
        <taxon>Bivalvia</taxon>
        <taxon>Autobranchia</taxon>
        <taxon>Heteroconchia</taxon>
        <taxon>Palaeoheterodonta</taxon>
        <taxon>Unionida</taxon>
        <taxon>Unionoidea</taxon>
        <taxon>Unionidae</taxon>
        <taxon>Ambleminae</taxon>
        <taxon>Lampsilini</taxon>
        <taxon>Potamilus</taxon>
    </lineage>
</organism>
<protein>
    <submittedName>
        <fullName evidence="5">Uncharacterized protein</fullName>
    </submittedName>
</protein>
<sequence length="794" mass="89010">MSDKSKDTAKKIMVGTIIACIIIFLISTSFKSTYLDQIAESTFGKNYIAQYGKTYPDIIQRVDTQLGIYSKMRSDLIISLILVIAFTLSVYYFITKKLGKTVFQTILFGLVVFDFGRASAPMLAEIKVPQSKTKLLPKSTAEPDYVNFIKQDYAEYRVLPYVSEPSSAAFTGFSIESVDGYHPAKLRIYQDLMDVFADGVTQKPRFFDNPLLMELLNIKYIILDQASLIPNFQVVFNGSKVVLKNNNNALRYWFVDSVFVQSDLQIIKSIKEQSFNPKTVAFITNNGSTLPPISPTDSASSIKVIERTAHKVTLSTFVPKGNHFMFIGEIFYPVGWKCYIDGVPTEIFKTNYAFRGIVVPEGNHTITMVYEDSIIKTFRPFAIFANLTTFVALLLSLFFVADSYRKKYLKSKNVVSKEESSGSPFTKTPQVGPVRLRHILNTFSSFDQLEDASPNDFEKIDGIGTSLANTLSNFWKNKTFTEEVKAVAYKQLELMEKQNVYLLTIRDTLYPKLLKEIYDPPIYLFVRGSIEVLSSFSIAVVGTRYPTDYGKRITKIMSDYLISKNVTIVSGLAYGIDTIAHQVACSLNGCTIAVLGSGVDQTYTDPKGIISNKMLEKGAIISEEFIGTPPVAENFPKRNRIISGLTQATLVIESAIDGGAMITAKHANEQNREVFAVPGSIFSKKSEGTNKLIQSGAKVILEPNDILSDFQQTPQNKEQLDTPPRKQSDQDNQLTLNLSFDEQRIINLIKPNPIHIDKIIELSGLNISNVQLILFELELKSIIQQTNGKYYQLI</sequence>
<keyword evidence="6" id="KW-1185">Reference proteome</keyword>
<dbReference type="PANTHER" id="PTHR43022:SF1">
    <property type="entry name" value="PROTEIN SMF"/>
    <property type="match status" value="1"/>
</dbReference>
<keyword evidence="2" id="KW-0812">Transmembrane</keyword>
<dbReference type="Gene3D" id="1.10.10.10">
    <property type="entry name" value="Winged helix-like DNA-binding domain superfamily/Winged helix DNA-binding domain"/>
    <property type="match status" value="1"/>
</dbReference>
<dbReference type="InterPro" id="IPR036388">
    <property type="entry name" value="WH-like_DNA-bd_sf"/>
</dbReference>
<evidence type="ECO:0000256" key="1">
    <source>
        <dbReference type="ARBA" id="ARBA00006525"/>
    </source>
</evidence>
<feature type="domain" description="Smf/DprA SLOG" evidence="3">
    <location>
        <begin position="502"/>
        <end position="710"/>
    </location>
</feature>
<dbReference type="AlphaFoldDB" id="A0AAE0VMG4"/>
<evidence type="ECO:0000313" key="5">
    <source>
        <dbReference type="EMBL" id="KAK3582242.1"/>
    </source>
</evidence>
<proteinExistence type="inferred from homology"/>
<feature type="domain" description="DprA winged helix" evidence="4">
    <location>
        <begin position="737"/>
        <end position="788"/>
    </location>
</feature>
<feature type="transmembrane region" description="Helical" evidence="2">
    <location>
        <begin position="76"/>
        <end position="94"/>
    </location>
</feature>
<feature type="transmembrane region" description="Helical" evidence="2">
    <location>
        <begin position="12"/>
        <end position="30"/>
    </location>
</feature>
<keyword evidence="2" id="KW-1133">Transmembrane helix</keyword>
<dbReference type="PANTHER" id="PTHR43022">
    <property type="entry name" value="PROTEIN SMF"/>
    <property type="match status" value="1"/>
</dbReference>
<reference evidence="5" key="1">
    <citation type="journal article" date="2021" name="Genome Biol. Evol.">
        <title>A High-Quality Reference Genome for a Parasitic Bivalve with Doubly Uniparental Inheritance (Bivalvia: Unionida).</title>
        <authorList>
            <person name="Smith C.H."/>
        </authorList>
    </citation>
    <scope>NUCLEOTIDE SEQUENCE</scope>
    <source>
        <strain evidence="5">CHS0354</strain>
    </source>
</reference>
<feature type="transmembrane region" description="Helical" evidence="2">
    <location>
        <begin position="381"/>
        <end position="401"/>
    </location>
</feature>
<dbReference type="SUPFAM" id="SSF47781">
    <property type="entry name" value="RuvA domain 2-like"/>
    <property type="match status" value="1"/>
</dbReference>
<name>A0AAE0VMG4_9BIVA</name>
<reference evidence="5" key="3">
    <citation type="submission" date="2023-05" db="EMBL/GenBank/DDBJ databases">
        <authorList>
            <person name="Smith C.H."/>
        </authorList>
    </citation>
    <scope>NUCLEOTIDE SEQUENCE</scope>
    <source>
        <strain evidence="5">CHS0354</strain>
        <tissue evidence="5">Mantle</tissue>
    </source>
</reference>
<dbReference type="InterPro" id="IPR003488">
    <property type="entry name" value="DprA"/>
</dbReference>
<accession>A0AAE0VMG4</accession>
<comment type="caution">
    <text evidence="5">The sequence shown here is derived from an EMBL/GenBank/DDBJ whole genome shotgun (WGS) entry which is preliminary data.</text>
</comment>
<dbReference type="Gene3D" id="3.40.50.450">
    <property type="match status" value="1"/>
</dbReference>
<dbReference type="Pfam" id="PF02481">
    <property type="entry name" value="DNA_processg_A"/>
    <property type="match status" value="1"/>
</dbReference>
<comment type="similarity">
    <text evidence="1">Belongs to the DprA/Smf family.</text>
</comment>
<gene>
    <name evidence="5" type="ORF">CHS0354_023781</name>
</gene>
<dbReference type="InterPro" id="IPR018580">
    <property type="entry name" value="Uncharacterised_YfhO"/>
</dbReference>
<dbReference type="SUPFAM" id="SSF102405">
    <property type="entry name" value="MCP/YpsA-like"/>
    <property type="match status" value="1"/>
</dbReference>
<dbReference type="GO" id="GO:0006281">
    <property type="term" value="P:DNA repair"/>
    <property type="evidence" value="ECO:0007669"/>
    <property type="project" value="UniProtKB-KW"/>
</dbReference>
<dbReference type="NCBIfam" id="TIGR00732">
    <property type="entry name" value="dprA"/>
    <property type="match status" value="1"/>
</dbReference>
<reference evidence="5" key="2">
    <citation type="journal article" date="2021" name="Genome Biol. Evol.">
        <title>Developing a high-quality reference genome for a parasitic bivalve with doubly uniparental inheritance (Bivalvia: Unionida).</title>
        <authorList>
            <person name="Smith C.H."/>
        </authorList>
    </citation>
    <scope>NUCLEOTIDE SEQUENCE</scope>
    <source>
        <strain evidence="5">CHS0354</strain>
        <tissue evidence="5">Mantle</tissue>
    </source>
</reference>
<evidence type="ECO:0000313" key="6">
    <source>
        <dbReference type="Proteomes" id="UP001195483"/>
    </source>
</evidence>
<dbReference type="InterPro" id="IPR041614">
    <property type="entry name" value="DprA_WH"/>
</dbReference>
<evidence type="ECO:0000256" key="2">
    <source>
        <dbReference type="SAM" id="Phobius"/>
    </source>
</evidence>
<dbReference type="InterPro" id="IPR010994">
    <property type="entry name" value="RuvA_2-like"/>
</dbReference>
<keyword evidence="2" id="KW-0472">Membrane</keyword>
<evidence type="ECO:0000259" key="3">
    <source>
        <dbReference type="Pfam" id="PF02481"/>
    </source>
</evidence>
<dbReference type="EMBL" id="JAEAOA010001427">
    <property type="protein sequence ID" value="KAK3582242.1"/>
    <property type="molecule type" value="Genomic_DNA"/>
</dbReference>
<dbReference type="Proteomes" id="UP001195483">
    <property type="component" value="Unassembled WGS sequence"/>
</dbReference>
<dbReference type="Pfam" id="PF17782">
    <property type="entry name" value="WHD_DprA"/>
    <property type="match status" value="1"/>
</dbReference>
<dbReference type="Pfam" id="PF09586">
    <property type="entry name" value="YfhO"/>
    <property type="match status" value="1"/>
</dbReference>
<dbReference type="InterPro" id="IPR057666">
    <property type="entry name" value="DrpA_SLOG"/>
</dbReference>